<gene>
    <name evidence="1" type="ORF">OJ962_15210</name>
</gene>
<sequence>MRGISYLADQVREADVRRDLTVIREELLCDAVSLKANDADRQLAAAAVALELGLDVWIEAQQENQRDGLEHLERVAVGAERLRVHYPGRVTLLVGNEYSLLTRGIVPGSFTLARLWLILRAGPLLRRRITRRLGRRLAAARTVARAAFGGPVTYAAALWEHVDWTEFDVVAVNLYRIGPDAEAYAARVRALVARSEKPVVITEFGCGCFRGAELAGPGSFQVVNWFRSPPRVKAGLVRDEQVQARYLRDLLDVFDASGVHGSFVFTFVMPEFPHDPDPVRDLDMAGFGMVKVMADGWERKAAFEALRAANARPRSGPGRGSA</sequence>
<dbReference type="Proteomes" id="UP001147700">
    <property type="component" value="Unassembled WGS sequence"/>
</dbReference>
<dbReference type="EMBL" id="JAPCID010000019">
    <property type="protein sequence ID" value="MDA0138850.1"/>
    <property type="molecule type" value="Genomic_DNA"/>
</dbReference>
<dbReference type="RefSeq" id="WP_202953435.1">
    <property type="nucleotide sequence ID" value="NZ_JAPCID010000019.1"/>
</dbReference>
<proteinExistence type="predicted"/>
<protein>
    <recommendedName>
        <fullName evidence="3">Abortive infection protein</fullName>
    </recommendedName>
</protein>
<reference evidence="1" key="1">
    <citation type="submission" date="2022-10" db="EMBL/GenBank/DDBJ databases">
        <title>The WGS of Solirubrobacter sp. CPCC 204708.</title>
        <authorList>
            <person name="Jiang Z."/>
        </authorList>
    </citation>
    <scope>NUCLEOTIDE SEQUENCE</scope>
    <source>
        <strain evidence="1">CPCC 204708</strain>
    </source>
</reference>
<comment type="caution">
    <text evidence="1">The sequence shown here is derived from an EMBL/GenBank/DDBJ whole genome shotgun (WGS) entry which is preliminary data.</text>
</comment>
<dbReference type="Gene3D" id="3.20.20.80">
    <property type="entry name" value="Glycosidases"/>
    <property type="match status" value="1"/>
</dbReference>
<organism evidence="1 2">
    <name type="scientific">Solirubrobacter deserti</name>
    <dbReference type="NCBI Taxonomy" id="2282478"/>
    <lineage>
        <taxon>Bacteria</taxon>
        <taxon>Bacillati</taxon>
        <taxon>Actinomycetota</taxon>
        <taxon>Thermoleophilia</taxon>
        <taxon>Solirubrobacterales</taxon>
        <taxon>Solirubrobacteraceae</taxon>
        <taxon>Solirubrobacter</taxon>
    </lineage>
</organism>
<dbReference type="InterPro" id="IPR017853">
    <property type="entry name" value="GH"/>
</dbReference>
<accession>A0ABT4RKN8</accession>
<keyword evidence="2" id="KW-1185">Reference proteome</keyword>
<name>A0ABT4RKN8_9ACTN</name>
<evidence type="ECO:0008006" key="3">
    <source>
        <dbReference type="Google" id="ProtNLM"/>
    </source>
</evidence>
<evidence type="ECO:0000313" key="1">
    <source>
        <dbReference type="EMBL" id="MDA0138850.1"/>
    </source>
</evidence>
<evidence type="ECO:0000313" key="2">
    <source>
        <dbReference type="Proteomes" id="UP001147700"/>
    </source>
</evidence>
<dbReference type="SUPFAM" id="SSF51445">
    <property type="entry name" value="(Trans)glycosidases"/>
    <property type="match status" value="1"/>
</dbReference>